<dbReference type="Pfam" id="PF04997">
    <property type="entry name" value="RNA_pol_Rpb1_1"/>
    <property type="match status" value="1"/>
</dbReference>
<dbReference type="GO" id="GO:0000428">
    <property type="term" value="C:DNA-directed RNA polymerase complex"/>
    <property type="evidence" value="ECO:0007669"/>
    <property type="project" value="UniProtKB-KW"/>
</dbReference>
<dbReference type="InterPro" id="IPR007080">
    <property type="entry name" value="RNA_pol_Rpb1_1"/>
</dbReference>
<keyword evidence="5 13" id="KW-0548">Nucleotidyltransferase</keyword>
<evidence type="ECO:0000256" key="4">
    <source>
        <dbReference type="ARBA" id="ARBA00022679"/>
    </source>
</evidence>
<feature type="binding site" evidence="13">
    <location>
        <position position="151"/>
    </location>
    <ligand>
        <name>Zn(2+)</name>
        <dbReference type="ChEBI" id="CHEBI:29105"/>
        <label>2</label>
    </ligand>
</feature>
<feature type="binding site" evidence="13">
    <location>
        <position position="61"/>
    </location>
    <ligand>
        <name>Zn(2+)</name>
        <dbReference type="ChEBI" id="CHEBI:29105"/>
        <label>1</label>
    </ligand>
</feature>
<feature type="compositionally biased region" description="Acidic residues" evidence="15">
    <location>
        <begin position="916"/>
        <end position="944"/>
    </location>
</feature>
<dbReference type="Gene3D" id="6.20.50.80">
    <property type="match status" value="1"/>
</dbReference>
<dbReference type="PANTHER" id="PTHR19376:SF32">
    <property type="entry name" value="DNA-DIRECTED RNA POLYMERASE III SUBUNIT RPC1"/>
    <property type="match status" value="1"/>
</dbReference>
<proteinExistence type="inferred from homology"/>
<dbReference type="InterPro" id="IPR006592">
    <property type="entry name" value="RNA_pol_N"/>
</dbReference>
<feature type="binding site" evidence="13">
    <location>
        <position position="466"/>
    </location>
    <ligand>
        <name>Mg(2+)</name>
        <dbReference type="ChEBI" id="CHEBI:18420"/>
    </ligand>
</feature>
<comment type="catalytic activity">
    <reaction evidence="11 13 14">
        <text>RNA(n) + a ribonucleoside 5'-triphosphate = RNA(n+1) + diphosphate</text>
        <dbReference type="Rhea" id="RHEA:21248"/>
        <dbReference type="Rhea" id="RHEA-COMP:14527"/>
        <dbReference type="Rhea" id="RHEA-COMP:17342"/>
        <dbReference type="ChEBI" id="CHEBI:33019"/>
        <dbReference type="ChEBI" id="CHEBI:61557"/>
        <dbReference type="ChEBI" id="CHEBI:140395"/>
        <dbReference type="EC" id="2.7.7.6"/>
    </reaction>
</comment>
<dbReference type="InterPro" id="IPR038120">
    <property type="entry name" value="Rpb1_funnel_sf"/>
</dbReference>
<feature type="binding site" evidence="13">
    <location>
        <position position="104"/>
    </location>
    <ligand>
        <name>Zn(2+)</name>
        <dbReference type="ChEBI" id="CHEBI:29105"/>
        <label>2</label>
    </ligand>
</feature>
<keyword evidence="6 13" id="KW-0479">Metal-binding</keyword>
<evidence type="ECO:0000256" key="1">
    <source>
        <dbReference type="ARBA" id="ARBA00006460"/>
    </source>
</evidence>
<sequence>MINSITKRIGSIKFSCVSPDEIRRMSAVKIITADTYDDEGYPISQGLMDPHMGVIEPGLRCKTCGCKVDECPGHFGHIDLAMPVIHVGFIKDIKLMLESTCRSCGRLMLPAEEIQTRLNRMNTILDLGGDTIDQKLYSKETAKDASSKGVCPYCGAEQIKIKLDKPTTFREVNDNHKLTAKEVRERLERIPDDDLRALGIDPATCRPEWMVLTALAVPPVTVRPSITLDSGDRSEDDLTHKLVDVLRINQRLRENRDAGAPQLIVEDLWELLQYHVTTYFDNQTSGIPPARHRSGRPLKTLAQRLKGKEGRFRSNLSGKRVNFSARTVISPDPNLSINEVGVPTIAARELTVPVHVNEHNIELMRELVRRGPAPDDTDGYKPGANYVIRSDGRRIRVTDHNAPEVAEGLEIDYTVERQLVDGDVVLFNRQPSLHRMSIMAHRVRVMPGRTFRFNLCVCAPYNADFDGDEMNLHVLQSDEARAEARILMQVQENILSPRYGGPIIGAIHDHISGAYFLTHGKDGGPHFDRYEAMNILLKLPDVQAPEPAGVDENGKPYWTGKQLFSLLLPPDFNITYKASVCQCQGACKKEECPWDGYVKIRNGKLLMGTIDEKGIGNSKGKILERIARDYGADRAAKFLNEVTRLALGAIMNHGFSTGIGDEDIPLQAVEQINTNSQECIQKVDDLVNSYREGTLAEMPGRSLRDTLEVNIMSTLAGARDQAGNIAGNYLGMSNPAVIMAKTGARGSMLNLSQMAGCVGQQAVRGERIARGYWDRTLPHFHKGDLGAYARGFCSDSYKSGLNPTEFFFHAMGGREGLVDTAVRTSRSGYMQRRLISALEDLKLTSDGTVRNTVGTIVQFRYGEDGIDPSRAVRGKAIDLNDLLAEVLGDDADKLLNVDQKENSGDDYGAREKDLESLGDDDFDSDGDEESTDYDDGGDDDYGGE</sequence>
<evidence type="ECO:0000256" key="2">
    <source>
        <dbReference type="ARBA" id="ARBA00022478"/>
    </source>
</evidence>
<evidence type="ECO:0000256" key="15">
    <source>
        <dbReference type="SAM" id="MobiDB-lite"/>
    </source>
</evidence>
<dbReference type="GO" id="GO:0000287">
    <property type="term" value="F:magnesium ion binding"/>
    <property type="evidence" value="ECO:0007669"/>
    <property type="project" value="UniProtKB-UniRule"/>
</dbReference>
<keyword evidence="4 13" id="KW-0808">Transferase</keyword>
<dbReference type="InterPro" id="IPR000722">
    <property type="entry name" value="RNA_pol_asu"/>
</dbReference>
<evidence type="ECO:0000256" key="9">
    <source>
        <dbReference type="ARBA" id="ARBA00023125"/>
    </source>
</evidence>
<dbReference type="PANTHER" id="PTHR19376">
    <property type="entry name" value="DNA-DIRECTED RNA POLYMERASE"/>
    <property type="match status" value="1"/>
</dbReference>
<dbReference type="GO" id="GO:0005737">
    <property type="term" value="C:cytoplasm"/>
    <property type="evidence" value="ECO:0007669"/>
    <property type="project" value="UniProtKB-SubCell"/>
</dbReference>
<dbReference type="InterPro" id="IPR044893">
    <property type="entry name" value="RNA_pol_Rpb1_clamp_domain"/>
</dbReference>
<dbReference type="Gene3D" id="3.30.1490.180">
    <property type="entry name" value="RNA polymerase ii"/>
    <property type="match status" value="1"/>
</dbReference>
<comment type="function">
    <text evidence="12 13">DNA-dependent RNA polymerase (RNAP) catalyzes the transcription of DNA into RNA using the four ribonucleoside triphosphates as substrates. Forms the clamp head domain.</text>
</comment>
<dbReference type="AlphaFoldDB" id="A0A3G3IIS4"/>
<dbReference type="GO" id="GO:0008270">
    <property type="term" value="F:zinc ion binding"/>
    <property type="evidence" value="ECO:0007669"/>
    <property type="project" value="UniProtKB-UniRule"/>
</dbReference>
<feature type="compositionally biased region" description="Basic and acidic residues" evidence="15">
    <location>
        <begin position="897"/>
        <end position="915"/>
    </location>
</feature>
<dbReference type="OMA" id="AVCPPYN"/>
<feature type="binding site" evidence="13">
    <location>
        <position position="64"/>
    </location>
    <ligand>
        <name>Zn(2+)</name>
        <dbReference type="ChEBI" id="CHEBI:29105"/>
        <label>1</label>
    </ligand>
</feature>
<comment type="cofactor">
    <cofactor evidence="13">
        <name>Mg(2+)</name>
        <dbReference type="ChEBI" id="CHEBI:18420"/>
    </cofactor>
</comment>
<evidence type="ECO:0000313" key="17">
    <source>
        <dbReference type="EMBL" id="AYQ55725.1"/>
    </source>
</evidence>
<dbReference type="EC" id="2.7.7.6" evidence="13"/>
<keyword evidence="10 13" id="KW-0804">Transcription</keyword>
<feature type="binding site" evidence="13">
    <location>
        <position position="464"/>
    </location>
    <ligand>
        <name>Mg(2+)</name>
        <dbReference type="ChEBI" id="CHEBI:18420"/>
    </ligand>
</feature>
<name>A0A3G3IIS4_9ARCH</name>
<dbReference type="GO" id="GO:0003677">
    <property type="term" value="F:DNA binding"/>
    <property type="evidence" value="ECO:0007669"/>
    <property type="project" value="UniProtKB-UniRule"/>
</dbReference>
<evidence type="ECO:0000256" key="5">
    <source>
        <dbReference type="ARBA" id="ARBA00022695"/>
    </source>
</evidence>
<keyword evidence="3 13" id="KW-0963">Cytoplasm</keyword>
<dbReference type="GO" id="GO:0006351">
    <property type="term" value="P:DNA-templated transcription"/>
    <property type="evidence" value="ECO:0007669"/>
    <property type="project" value="UniProtKB-UniRule"/>
</dbReference>
<dbReference type="SUPFAM" id="SSF64484">
    <property type="entry name" value="beta and beta-prime subunits of DNA dependent RNA-polymerase"/>
    <property type="match status" value="1"/>
</dbReference>
<feature type="binding site" evidence="13">
    <location>
        <position position="74"/>
    </location>
    <ligand>
        <name>Zn(2+)</name>
        <dbReference type="ChEBI" id="CHEBI:29105"/>
        <label>1</label>
    </ligand>
</feature>
<dbReference type="InterPro" id="IPR007081">
    <property type="entry name" value="RNA_pol_Rpb1_5"/>
</dbReference>
<evidence type="ECO:0000256" key="12">
    <source>
        <dbReference type="ARBA" id="ARBA00053389"/>
    </source>
</evidence>
<evidence type="ECO:0000256" key="14">
    <source>
        <dbReference type="RuleBase" id="RU004279"/>
    </source>
</evidence>
<dbReference type="InterPro" id="IPR042102">
    <property type="entry name" value="RNA_pol_Rpb1_3_sf"/>
</dbReference>
<dbReference type="Gene3D" id="1.10.132.30">
    <property type="match status" value="1"/>
</dbReference>
<dbReference type="EMBL" id="CP017686">
    <property type="protein sequence ID" value="AYQ55725.1"/>
    <property type="molecule type" value="Genomic_DNA"/>
</dbReference>
<evidence type="ECO:0000256" key="8">
    <source>
        <dbReference type="ARBA" id="ARBA00022842"/>
    </source>
</evidence>
<dbReference type="Proteomes" id="UP000273278">
    <property type="component" value="Chromosome"/>
</dbReference>
<evidence type="ECO:0000256" key="11">
    <source>
        <dbReference type="ARBA" id="ARBA00048552"/>
    </source>
</evidence>
<protein>
    <recommendedName>
        <fullName evidence="13">DNA-directed RNA polymerase subunit Rpo1N</fullName>
        <ecNumber evidence="13">2.7.7.6</ecNumber>
    </recommendedName>
    <alternativeName>
        <fullName evidence="13">DNA-directed RNA polymerase subunit A'</fullName>
    </alternativeName>
</protein>
<feature type="domain" description="RNA polymerase N-terminal" evidence="16">
    <location>
        <begin position="208"/>
        <end position="518"/>
    </location>
</feature>
<evidence type="ECO:0000256" key="10">
    <source>
        <dbReference type="ARBA" id="ARBA00023163"/>
    </source>
</evidence>
<feature type="binding site" evidence="13">
    <location>
        <position position="468"/>
    </location>
    <ligand>
        <name>Mg(2+)</name>
        <dbReference type="ChEBI" id="CHEBI:18420"/>
    </ligand>
</feature>
<dbReference type="GeneID" id="41322395"/>
<dbReference type="HAMAP" id="MF_00863">
    <property type="entry name" value="RNApol_arch_Rpo1N"/>
    <property type="match status" value="1"/>
</dbReference>
<dbReference type="InterPro" id="IPR007066">
    <property type="entry name" value="RNA_pol_Rpb1_3"/>
</dbReference>
<dbReference type="InterPro" id="IPR007083">
    <property type="entry name" value="RNA_pol_Rpb1_4"/>
</dbReference>
<comment type="subunit">
    <text evidence="13">Part of the RNA polymerase complex.</text>
</comment>
<dbReference type="Gene3D" id="2.40.40.20">
    <property type="match status" value="1"/>
</dbReference>
<dbReference type="InterPro" id="IPR012758">
    <property type="entry name" value="RPO1N"/>
</dbReference>
<dbReference type="NCBIfam" id="NF006336">
    <property type="entry name" value="PRK08566.1"/>
    <property type="match status" value="1"/>
</dbReference>
<evidence type="ECO:0000256" key="6">
    <source>
        <dbReference type="ARBA" id="ARBA00022723"/>
    </source>
</evidence>
<comment type="cofactor">
    <cofactor evidence="13">
        <name>Zn(2+)</name>
        <dbReference type="ChEBI" id="CHEBI:29105"/>
    </cofactor>
    <text evidence="13">Binds at least 2 Zn(2+) per subunit.</text>
</comment>
<comment type="similarity">
    <text evidence="1 13 14">Belongs to the RNA polymerase beta' chain family.</text>
</comment>
<dbReference type="Pfam" id="PF05000">
    <property type="entry name" value="RNA_pol_Rpb1_4"/>
    <property type="match status" value="1"/>
</dbReference>
<dbReference type="InterPro" id="IPR045867">
    <property type="entry name" value="DNA-dir_RpoC_beta_prime"/>
</dbReference>
<keyword evidence="2 13" id="KW-0240">DNA-directed RNA polymerase</keyword>
<dbReference type="Gene3D" id="4.10.860.120">
    <property type="entry name" value="RNA polymerase II, clamp domain"/>
    <property type="match status" value="2"/>
</dbReference>
<accession>A0A3G3IIS4</accession>
<dbReference type="Gene3D" id="1.10.274.100">
    <property type="entry name" value="RNA polymerase Rpb1, domain 3"/>
    <property type="match status" value="1"/>
</dbReference>
<comment type="subcellular location">
    <subcellularLocation>
        <location evidence="13">Cytoplasm</location>
    </subcellularLocation>
</comment>
<dbReference type="GO" id="GO:0003899">
    <property type="term" value="F:DNA-directed RNA polymerase activity"/>
    <property type="evidence" value="ECO:0007669"/>
    <property type="project" value="UniProtKB-UniRule"/>
</dbReference>
<dbReference type="Pfam" id="PF04983">
    <property type="entry name" value="RNA_pol_Rpb1_3"/>
    <property type="match status" value="1"/>
</dbReference>
<dbReference type="Pfam" id="PF00623">
    <property type="entry name" value="RNA_pol_Rpb1_2"/>
    <property type="match status" value="1"/>
</dbReference>
<evidence type="ECO:0000256" key="3">
    <source>
        <dbReference type="ARBA" id="ARBA00022490"/>
    </source>
</evidence>
<dbReference type="Gene3D" id="6.10.250.2940">
    <property type="match status" value="1"/>
</dbReference>
<dbReference type="RefSeq" id="WP_015505506.1">
    <property type="nucleotide sequence ID" value="NZ_CAYARL010000009.1"/>
</dbReference>
<reference evidence="17 18" key="1">
    <citation type="submission" date="2016-10" db="EMBL/GenBank/DDBJ databases">
        <title>Complete genome of the TMA-utilizing, human hosted archaeon Methanomethylophilus alvus Gen. nov, sp. nov., strain Mx-05, derived from a pure culture.</title>
        <authorList>
            <person name="Brugere J.-F."/>
            <person name="Ben Hania W."/>
            <person name="Chaudhary P.P."/>
            <person name="Gaci N."/>
            <person name="Borrel G."/>
            <person name="Cao Van Tuat L."/>
            <person name="Fardeau M.-L."/>
            <person name="Harris H.M.B."/>
            <person name="O'Toole P.W."/>
            <person name="Ollivier B."/>
        </authorList>
    </citation>
    <scope>NUCLEOTIDE SEQUENCE [LARGE SCALE GENOMIC DNA]</scope>
    <source>
        <strain evidence="17 18">Mx-05</strain>
    </source>
</reference>
<evidence type="ECO:0000256" key="7">
    <source>
        <dbReference type="ARBA" id="ARBA00022833"/>
    </source>
</evidence>
<keyword evidence="9 13" id="KW-0238">DNA-binding</keyword>
<comment type="function">
    <text evidence="14">DNA-dependent RNA polymerase catalyzes the transcription of DNA into RNA using the four ribonucleoside triphosphates as substrates.</text>
</comment>
<organism evidence="17 18">
    <name type="scientific">Methanomethylophilus alvi</name>
    <dbReference type="NCBI Taxonomy" id="1291540"/>
    <lineage>
        <taxon>Archaea</taxon>
        <taxon>Methanobacteriati</taxon>
        <taxon>Thermoplasmatota</taxon>
        <taxon>Thermoplasmata</taxon>
        <taxon>Methanomassiliicoccales</taxon>
        <taxon>Methanomethylophilaceae</taxon>
        <taxon>Methanomethylophilus</taxon>
    </lineage>
</organism>
<dbReference type="Pfam" id="PF04998">
    <property type="entry name" value="RNA_pol_Rpb1_5"/>
    <property type="match status" value="1"/>
</dbReference>
<evidence type="ECO:0000256" key="13">
    <source>
        <dbReference type="HAMAP-Rule" id="MF_00863"/>
    </source>
</evidence>
<dbReference type="SMART" id="SM00663">
    <property type="entry name" value="RPOLA_N"/>
    <property type="match status" value="1"/>
</dbReference>
<gene>
    <name evidence="13" type="primary">rpo1N</name>
    <name evidence="13" type="synonym">rpoA1</name>
    <name evidence="17" type="ORF">BKD89_07990</name>
</gene>
<feature type="binding site" evidence="13">
    <location>
        <position position="101"/>
    </location>
    <ligand>
        <name>Zn(2+)</name>
        <dbReference type="ChEBI" id="CHEBI:29105"/>
        <label>2</label>
    </ligand>
</feature>
<feature type="binding site" evidence="13">
    <location>
        <position position="154"/>
    </location>
    <ligand>
        <name>Zn(2+)</name>
        <dbReference type="ChEBI" id="CHEBI:29105"/>
        <label>2</label>
    </ligand>
</feature>
<feature type="region of interest" description="Disordered" evidence="15">
    <location>
        <begin position="897"/>
        <end position="944"/>
    </location>
</feature>
<dbReference type="FunFam" id="2.40.40.20:FF:000019">
    <property type="entry name" value="DNA-directed RNA polymerase II subunit RPB1"/>
    <property type="match status" value="1"/>
</dbReference>
<keyword evidence="8 13" id="KW-0460">Magnesium</keyword>
<keyword evidence="7 13" id="KW-0862">Zinc</keyword>
<dbReference type="CDD" id="cd02582">
    <property type="entry name" value="RNAP_archeal_A"/>
    <property type="match status" value="1"/>
</dbReference>
<feature type="binding site" evidence="13">
    <location>
        <position position="71"/>
    </location>
    <ligand>
        <name>Zn(2+)</name>
        <dbReference type="ChEBI" id="CHEBI:29105"/>
        <label>1</label>
    </ligand>
</feature>
<evidence type="ECO:0000313" key="18">
    <source>
        <dbReference type="Proteomes" id="UP000273278"/>
    </source>
</evidence>
<evidence type="ECO:0000259" key="16">
    <source>
        <dbReference type="SMART" id="SM00663"/>
    </source>
</evidence>
<dbReference type="NCBIfam" id="TIGR02390">
    <property type="entry name" value="RNA_pol_rpoA1"/>
    <property type="match status" value="1"/>
</dbReference>